<feature type="region of interest" description="Disordered" evidence="1">
    <location>
        <begin position="60"/>
        <end position="148"/>
    </location>
</feature>
<evidence type="ECO:0000313" key="5">
    <source>
        <dbReference type="WBParaSite" id="SSLN_0001443401-mRNA-1"/>
    </source>
</evidence>
<accession>A0A183TBQ4</accession>
<feature type="chain" id="PRO_5043141511" evidence="2">
    <location>
        <begin position="22"/>
        <end position="148"/>
    </location>
</feature>
<dbReference type="WBParaSite" id="SSLN_0001443401-mRNA-1">
    <property type="protein sequence ID" value="SSLN_0001443401-mRNA-1"/>
    <property type="gene ID" value="SSLN_0001443401"/>
</dbReference>
<dbReference type="EMBL" id="UYSU01038462">
    <property type="protein sequence ID" value="VDM00288.1"/>
    <property type="molecule type" value="Genomic_DNA"/>
</dbReference>
<sequence length="148" mass="15996">MAAGRTGGAVRLLILGTAAAAAPPPPPPPALPLPIAVPSSWELVARLRLSPLLRFTLRYGQYPRSRNRSEPGLHPHTMSATNQDARGGDPSARRDNRLDSSPDTHAHAQTPDPESHRIPSPSLPARPPPPLTTTRRQASQRPPHLKKR</sequence>
<proteinExistence type="predicted"/>
<evidence type="ECO:0000256" key="2">
    <source>
        <dbReference type="SAM" id="SignalP"/>
    </source>
</evidence>
<keyword evidence="4" id="KW-1185">Reference proteome</keyword>
<reference evidence="3 4" key="2">
    <citation type="submission" date="2018-11" db="EMBL/GenBank/DDBJ databases">
        <authorList>
            <consortium name="Pathogen Informatics"/>
        </authorList>
    </citation>
    <scope>NUCLEOTIDE SEQUENCE [LARGE SCALE GENOMIC DNA]</scope>
    <source>
        <strain evidence="3 4">NST_G2</strain>
    </source>
</reference>
<keyword evidence="2" id="KW-0732">Signal</keyword>
<protein>
    <submittedName>
        <fullName evidence="5">Secreted protein</fullName>
    </submittedName>
</protein>
<feature type="signal peptide" evidence="2">
    <location>
        <begin position="1"/>
        <end position="21"/>
    </location>
</feature>
<evidence type="ECO:0000313" key="3">
    <source>
        <dbReference type="EMBL" id="VDM00288.1"/>
    </source>
</evidence>
<evidence type="ECO:0000256" key="1">
    <source>
        <dbReference type="SAM" id="MobiDB-lite"/>
    </source>
</evidence>
<organism evidence="5">
    <name type="scientific">Schistocephalus solidus</name>
    <name type="common">Tapeworm</name>
    <dbReference type="NCBI Taxonomy" id="70667"/>
    <lineage>
        <taxon>Eukaryota</taxon>
        <taxon>Metazoa</taxon>
        <taxon>Spiralia</taxon>
        <taxon>Lophotrochozoa</taxon>
        <taxon>Platyhelminthes</taxon>
        <taxon>Cestoda</taxon>
        <taxon>Eucestoda</taxon>
        <taxon>Diphyllobothriidea</taxon>
        <taxon>Diphyllobothriidae</taxon>
        <taxon>Schistocephalus</taxon>
    </lineage>
</organism>
<gene>
    <name evidence="3" type="ORF">SSLN_LOCUS13902</name>
</gene>
<dbReference type="Proteomes" id="UP000275846">
    <property type="component" value="Unassembled WGS sequence"/>
</dbReference>
<feature type="compositionally biased region" description="Basic and acidic residues" evidence="1">
    <location>
        <begin position="91"/>
        <end position="106"/>
    </location>
</feature>
<evidence type="ECO:0000313" key="4">
    <source>
        <dbReference type="Proteomes" id="UP000275846"/>
    </source>
</evidence>
<dbReference type="AlphaFoldDB" id="A0A183TBQ4"/>
<feature type="compositionally biased region" description="Pro residues" evidence="1">
    <location>
        <begin position="121"/>
        <end position="131"/>
    </location>
</feature>
<name>A0A183TBQ4_SCHSO</name>
<reference evidence="5" key="1">
    <citation type="submission" date="2016-06" db="UniProtKB">
        <authorList>
            <consortium name="WormBaseParasite"/>
        </authorList>
    </citation>
    <scope>IDENTIFICATION</scope>
</reference>